<accession>A0A6N9TA63</accession>
<comment type="caution">
    <text evidence="1">The sequence shown here is derived from an EMBL/GenBank/DDBJ whole genome shotgun (WGS) entry which is preliminary data.</text>
</comment>
<sequence length="87" mass="9483">MKKTLKITMGEGKWLVDVFSKANDSGVFDLIHPNTSAEISFNEGEMYGFRYSVSGKKGTSFTIELDDIVLVEGEIDDSETAKGSGVI</sequence>
<dbReference type="AlphaFoldDB" id="A0A6N9TA63"/>
<evidence type="ECO:0000313" key="2">
    <source>
        <dbReference type="Proteomes" id="UP000471381"/>
    </source>
</evidence>
<dbReference type="Proteomes" id="UP000471381">
    <property type="component" value="Unassembled WGS sequence"/>
</dbReference>
<evidence type="ECO:0000313" key="1">
    <source>
        <dbReference type="EMBL" id="NDW14050.1"/>
    </source>
</evidence>
<protein>
    <submittedName>
        <fullName evidence="1">Uncharacterized protein</fullName>
    </submittedName>
</protein>
<proteinExistence type="predicted"/>
<gene>
    <name evidence="1" type="ORF">GTQ48_00695</name>
</gene>
<reference evidence="1 2" key="1">
    <citation type="submission" date="2020-01" db="EMBL/GenBank/DDBJ databases">
        <title>Genomes of bacteria type strains.</title>
        <authorList>
            <person name="Chen J."/>
            <person name="Zhu S."/>
            <person name="Yang J."/>
        </authorList>
    </citation>
    <scope>NUCLEOTIDE SEQUENCE [LARGE SCALE GENOMIC DNA]</scope>
    <source>
        <strain evidence="1 2">LMG 24078</strain>
    </source>
</reference>
<dbReference type="EMBL" id="JAAAWO010000001">
    <property type="protein sequence ID" value="NDW14050.1"/>
    <property type="molecule type" value="Genomic_DNA"/>
</dbReference>
<dbReference type="RefSeq" id="WP_163104474.1">
    <property type="nucleotide sequence ID" value="NZ_JAAAWO010000001.1"/>
</dbReference>
<name>A0A6N9TA63_9ALTE</name>
<keyword evidence="2" id="KW-1185">Reference proteome</keyword>
<organism evidence="1 2">
    <name type="scientific">Alteromonas genovensis</name>
    <dbReference type="NCBI Taxonomy" id="471225"/>
    <lineage>
        <taxon>Bacteria</taxon>
        <taxon>Pseudomonadati</taxon>
        <taxon>Pseudomonadota</taxon>
        <taxon>Gammaproteobacteria</taxon>
        <taxon>Alteromonadales</taxon>
        <taxon>Alteromonadaceae</taxon>
        <taxon>Alteromonas/Salinimonas group</taxon>
        <taxon>Alteromonas</taxon>
    </lineage>
</organism>